<dbReference type="AlphaFoldDB" id="A0A512JBY8"/>
<accession>A0A512JBY8</accession>
<evidence type="ECO:0000313" key="4">
    <source>
        <dbReference type="Proteomes" id="UP001156856"/>
    </source>
</evidence>
<evidence type="ECO:0000313" key="2">
    <source>
        <dbReference type="EMBL" id="GLS65365.1"/>
    </source>
</evidence>
<name>A0A512JBY8_9HYPH</name>
<dbReference type="Proteomes" id="UP000321960">
    <property type="component" value="Unassembled WGS sequence"/>
</dbReference>
<reference evidence="2" key="4">
    <citation type="submission" date="2023-01" db="EMBL/GenBank/DDBJ databases">
        <title>Draft genome sequence of Methylobacterium oxalidis strain NBRC 107715.</title>
        <authorList>
            <person name="Sun Q."/>
            <person name="Mori K."/>
        </authorList>
    </citation>
    <scope>NUCLEOTIDE SEQUENCE</scope>
    <source>
        <strain evidence="2">NBRC 107715</strain>
    </source>
</reference>
<gene>
    <name evidence="2" type="ORF">GCM10007888_37470</name>
    <name evidence="1" type="ORF">MOX02_54590</name>
</gene>
<comment type="caution">
    <text evidence="1">The sequence shown here is derived from an EMBL/GenBank/DDBJ whole genome shotgun (WGS) entry which is preliminary data.</text>
</comment>
<reference evidence="4" key="2">
    <citation type="journal article" date="2019" name="Int. J. Syst. Evol. Microbiol.">
        <title>The Global Catalogue of Microorganisms (GCM) 10K type strain sequencing project: providing services to taxonomists for standard genome sequencing and annotation.</title>
        <authorList>
            <consortium name="The Broad Institute Genomics Platform"/>
            <consortium name="The Broad Institute Genome Sequencing Center for Infectious Disease"/>
            <person name="Wu L."/>
            <person name="Ma J."/>
        </authorList>
    </citation>
    <scope>NUCLEOTIDE SEQUENCE [LARGE SCALE GENOMIC DNA]</scope>
    <source>
        <strain evidence="4">NBRC 107715</strain>
    </source>
</reference>
<dbReference type="Proteomes" id="UP001156856">
    <property type="component" value="Unassembled WGS sequence"/>
</dbReference>
<dbReference type="EMBL" id="BSPK01000069">
    <property type="protein sequence ID" value="GLS65365.1"/>
    <property type="molecule type" value="Genomic_DNA"/>
</dbReference>
<proteinExistence type="predicted"/>
<reference evidence="1 3" key="3">
    <citation type="submission" date="2019-07" db="EMBL/GenBank/DDBJ databases">
        <title>Whole genome shotgun sequence of Methylobacterium oxalidis NBRC 107715.</title>
        <authorList>
            <person name="Hosoyama A."/>
            <person name="Uohara A."/>
            <person name="Ohji S."/>
            <person name="Ichikawa N."/>
        </authorList>
    </citation>
    <scope>NUCLEOTIDE SEQUENCE [LARGE SCALE GENOMIC DNA]</scope>
    <source>
        <strain evidence="1 3">NBRC 107715</strain>
    </source>
</reference>
<sequence>MTAEKGTRLRVAPGYVAPHNTRQGAVRNGTDEANAQFVVHRTKFASPSQSGWKGAAHMRNQHPLTHRPAALWRPPTKALFTSTAGWAAAGGFWAELIKAAVATFDPSRWVCVRSVSPSTPRFGLRWQGERFIVADTISGAVIYTPPDFILAKDEGEFASLLAILNSGGDRLEAVLAYEANAARCEDKSRYLQRYAPSCSLKAAAQRA</sequence>
<reference evidence="2" key="1">
    <citation type="journal article" date="2014" name="Int. J. Syst. Evol. Microbiol.">
        <title>Complete genome of a new Firmicutes species belonging to the dominant human colonic microbiota ('Ruminococcus bicirculans') reveals two chromosomes and a selective capacity to utilize plant glucans.</title>
        <authorList>
            <consortium name="NISC Comparative Sequencing Program"/>
            <person name="Wegmann U."/>
            <person name="Louis P."/>
            <person name="Goesmann A."/>
            <person name="Henrissat B."/>
            <person name="Duncan S.H."/>
            <person name="Flint H.J."/>
        </authorList>
    </citation>
    <scope>NUCLEOTIDE SEQUENCE</scope>
    <source>
        <strain evidence="2">NBRC 107715</strain>
    </source>
</reference>
<keyword evidence="4" id="KW-1185">Reference proteome</keyword>
<organism evidence="1 3">
    <name type="scientific">Methylobacterium oxalidis</name>
    <dbReference type="NCBI Taxonomy" id="944322"/>
    <lineage>
        <taxon>Bacteria</taxon>
        <taxon>Pseudomonadati</taxon>
        <taxon>Pseudomonadota</taxon>
        <taxon>Alphaproteobacteria</taxon>
        <taxon>Hyphomicrobiales</taxon>
        <taxon>Methylobacteriaceae</taxon>
        <taxon>Methylobacterium</taxon>
    </lineage>
</organism>
<evidence type="ECO:0000313" key="1">
    <source>
        <dbReference type="EMBL" id="GEP07421.1"/>
    </source>
</evidence>
<dbReference type="EMBL" id="BJZU01000153">
    <property type="protein sequence ID" value="GEP07421.1"/>
    <property type="molecule type" value="Genomic_DNA"/>
</dbReference>
<protein>
    <submittedName>
        <fullName evidence="1">Uncharacterized protein</fullName>
    </submittedName>
</protein>
<evidence type="ECO:0000313" key="3">
    <source>
        <dbReference type="Proteomes" id="UP000321960"/>
    </source>
</evidence>